<keyword evidence="2" id="KW-0813">Transport</keyword>
<dbReference type="InterPro" id="IPR053716">
    <property type="entry name" value="Flag_assembly_chemotaxis_eff"/>
</dbReference>
<evidence type="ECO:0000256" key="8">
    <source>
        <dbReference type="ARBA" id="ARBA00023225"/>
    </source>
</evidence>
<keyword evidence="4" id="KW-0145">Chemotaxis</keyword>
<dbReference type="Gene3D" id="1.10.287.1700">
    <property type="match status" value="1"/>
</dbReference>
<keyword evidence="7" id="KW-0472">Membrane</keyword>
<name>A0A6J6EPE2_9ZZZZ</name>
<dbReference type="InterPro" id="IPR012823">
    <property type="entry name" value="Flagell_FliJ"/>
</dbReference>
<dbReference type="Pfam" id="PF02050">
    <property type="entry name" value="FliJ"/>
    <property type="match status" value="1"/>
</dbReference>
<keyword evidence="3" id="KW-1003">Cell membrane</keyword>
<dbReference type="GO" id="GO:0005886">
    <property type="term" value="C:plasma membrane"/>
    <property type="evidence" value="ECO:0007669"/>
    <property type="project" value="UniProtKB-SubCell"/>
</dbReference>
<protein>
    <submittedName>
        <fullName evidence="9">Unannotated protein</fullName>
    </submittedName>
</protein>
<dbReference type="GO" id="GO:0044781">
    <property type="term" value="P:bacterial-type flagellum organization"/>
    <property type="evidence" value="ECO:0007669"/>
    <property type="project" value="UniProtKB-KW"/>
</dbReference>
<evidence type="ECO:0000256" key="1">
    <source>
        <dbReference type="ARBA" id="ARBA00004413"/>
    </source>
</evidence>
<dbReference type="AlphaFoldDB" id="A0A6J6EPE2"/>
<organism evidence="9">
    <name type="scientific">freshwater metagenome</name>
    <dbReference type="NCBI Taxonomy" id="449393"/>
    <lineage>
        <taxon>unclassified sequences</taxon>
        <taxon>metagenomes</taxon>
        <taxon>ecological metagenomes</taxon>
    </lineage>
</organism>
<evidence type="ECO:0000256" key="3">
    <source>
        <dbReference type="ARBA" id="ARBA00022475"/>
    </source>
</evidence>
<evidence type="ECO:0000256" key="7">
    <source>
        <dbReference type="ARBA" id="ARBA00023136"/>
    </source>
</evidence>
<evidence type="ECO:0000313" key="9">
    <source>
        <dbReference type="EMBL" id="CAB4577776.1"/>
    </source>
</evidence>
<keyword evidence="8" id="KW-1006">Bacterial flagellum protein export</keyword>
<evidence type="ECO:0000256" key="4">
    <source>
        <dbReference type="ARBA" id="ARBA00022500"/>
    </source>
</evidence>
<comment type="subcellular location">
    <subcellularLocation>
        <location evidence="1">Cell membrane</location>
        <topology evidence="1">Peripheral membrane protein</topology>
        <orientation evidence="1">Cytoplasmic side</orientation>
    </subcellularLocation>
</comment>
<keyword evidence="6" id="KW-0653">Protein transport</keyword>
<dbReference type="GO" id="GO:0071973">
    <property type="term" value="P:bacterial-type flagellum-dependent cell motility"/>
    <property type="evidence" value="ECO:0007669"/>
    <property type="project" value="InterPro"/>
</dbReference>
<evidence type="ECO:0000256" key="6">
    <source>
        <dbReference type="ARBA" id="ARBA00022927"/>
    </source>
</evidence>
<accession>A0A6J6EPE2</accession>
<dbReference type="GO" id="GO:0015031">
    <property type="term" value="P:protein transport"/>
    <property type="evidence" value="ECO:0007669"/>
    <property type="project" value="UniProtKB-KW"/>
</dbReference>
<gene>
    <name evidence="9" type="ORF">UFOPK1493_02833</name>
</gene>
<sequence length="147" mass="16493">MNRARLQAVLRVRSLQERGARGELARRSQEHRRAAEAEERTWQLLQQLAPSPDSPVGDLQALQAVRSAGTLAAVRQHGETDEARERTVVARDEWTVAARRVEALDRLGERLLEAEEAEEERKQILEVDDLVLARRGRTASGTVETAP</sequence>
<dbReference type="GO" id="GO:0009288">
    <property type="term" value="C:bacterial-type flagellum"/>
    <property type="evidence" value="ECO:0007669"/>
    <property type="project" value="InterPro"/>
</dbReference>
<dbReference type="GO" id="GO:0006935">
    <property type="term" value="P:chemotaxis"/>
    <property type="evidence" value="ECO:0007669"/>
    <property type="project" value="UniProtKB-KW"/>
</dbReference>
<reference evidence="9" key="1">
    <citation type="submission" date="2020-05" db="EMBL/GenBank/DDBJ databases">
        <authorList>
            <person name="Chiriac C."/>
            <person name="Salcher M."/>
            <person name="Ghai R."/>
            <person name="Kavagutti S V."/>
        </authorList>
    </citation>
    <scope>NUCLEOTIDE SEQUENCE</scope>
</reference>
<dbReference type="EMBL" id="CAEZSR010000132">
    <property type="protein sequence ID" value="CAB4577776.1"/>
    <property type="molecule type" value="Genomic_DNA"/>
</dbReference>
<evidence type="ECO:0000256" key="2">
    <source>
        <dbReference type="ARBA" id="ARBA00022448"/>
    </source>
</evidence>
<proteinExistence type="predicted"/>
<evidence type="ECO:0000256" key="5">
    <source>
        <dbReference type="ARBA" id="ARBA00022795"/>
    </source>
</evidence>
<keyword evidence="5" id="KW-1005">Bacterial flagellum biogenesis</keyword>